<gene>
    <name evidence="2" type="ORF">GSPATT00032187001</name>
</gene>
<dbReference type="EMBL" id="CT868017">
    <property type="protein sequence ID" value="CAK61955.1"/>
    <property type="molecule type" value="Genomic_DNA"/>
</dbReference>
<protein>
    <submittedName>
        <fullName evidence="2">Uncharacterized protein</fullName>
    </submittedName>
</protein>
<dbReference type="KEGG" id="ptm:GSPATT00032187001"/>
<reference evidence="2 3" key="1">
    <citation type="journal article" date="2006" name="Nature">
        <title>Global trends of whole-genome duplications revealed by the ciliate Paramecium tetraurelia.</title>
        <authorList>
            <consortium name="Genoscope"/>
            <person name="Aury J.-M."/>
            <person name="Jaillon O."/>
            <person name="Duret L."/>
            <person name="Noel B."/>
            <person name="Jubin C."/>
            <person name="Porcel B.M."/>
            <person name="Segurens B."/>
            <person name="Daubin V."/>
            <person name="Anthouard V."/>
            <person name="Aiach N."/>
            <person name="Arnaiz O."/>
            <person name="Billaut A."/>
            <person name="Beisson J."/>
            <person name="Blanc I."/>
            <person name="Bouhouche K."/>
            <person name="Camara F."/>
            <person name="Duharcourt S."/>
            <person name="Guigo R."/>
            <person name="Gogendeau D."/>
            <person name="Katinka M."/>
            <person name="Keller A.-M."/>
            <person name="Kissmehl R."/>
            <person name="Klotz C."/>
            <person name="Koll F."/>
            <person name="Le Moue A."/>
            <person name="Lepere C."/>
            <person name="Malinsky S."/>
            <person name="Nowacki M."/>
            <person name="Nowak J.K."/>
            <person name="Plattner H."/>
            <person name="Poulain J."/>
            <person name="Ruiz F."/>
            <person name="Serrano V."/>
            <person name="Zagulski M."/>
            <person name="Dessen P."/>
            <person name="Betermier M."/>
            <person name="Weissenbach J."/>
            <person name="Scarpelli C."/>
            <person name="Schachter V."/>
            <person name="Sperling L."/>
            <person name="Meyer E."/>
            <person name="Cohen J."/>
            <person name="Wincker P."/>
        </authorList>
    </citation>
    <scope>NUCLEOTIDE SEQUENCE [LARGE SCALE GENOMIC DNA]</scope>
    <source>
        <strain evidence="2 3">Stock d4-2</strain>
    </source>
</reference>
<organism evidence="2 3">
    <name type="scientific">Paramecium tetraurelia</name>
    <dbReference type="NCBI Taxonomy" id="5888"/>
    <lineage>
        <taxon>Eukaryota</taxon>
        <taxon>Sar</taxon>
        <taxon>Alveolata</taxon>
        <taxon>Ciliophora</taxon>
        <taxon>Intramacronucleata</taxon>
        <taxon>Oligohymenophorea</taxon>
        <taxon>Peniculida</taxon>
        <taxon>Parameciidae</taxon>
        <taxon>Paramecium</taxon>
    </lineage>
</organism>
<feature type="region of interest" description="Disordered" evidence="1">
    <location>
        <begin position="27"/>
        <end position="47"/>
    </location>
</feature>
<dbReference type="InParanoid" id="A0BTT8"/>
<feature type="compositionally biased region" description="Low complexity" evidence="1">
    <location>
        <begin position="36"/>
        <end position="47"/>
    </location>
</feature>
<accession>A0BTT8</accession>
<sequence length="193" mass="22694">MNKFKYAIYYMLITTKEHYVMIKSAKMRTDRETKQSTKANTSSTNKSYYQDERNRLQQLIIMSMQNPKNMETYLTQFLDQKHPMSNSFQQTRTRVLSQPHMGNKPTRFQKPLHNPYISRRQSHIPKVDTSPKSPTRTLSTNSRYLLHSFNGDCEKKKTQNTPISKLSTSALIDYHKQLVQKAQKLIGSNKKKQ</sequence>
<dbReference type="OMA" id="LSQPHMG"/>
<dbReference type="GeneID" id="5015137"/>
<proteinExistence type="predicted"/>
<evidence type="ECO:0000313" key="3">
    <source>
        <dbReference type="Proteomes" id="UP000000600"/>
    </source>
</evidence>
<dbReference type="OrthoDB" id="304580at2759"/>
<evidence type="ECO:0000256" key="1">
    <source>
        <dbReference type="SAM" id="MobiDB-lite"/>
    </source>
</evidence>
<evidence type="ECO:0000313" key="2">
    <source>
        <dbReference type="EMBL" id="CAK61955.1"/>
    </source>
</evidence>
<name>A0BTT8_PARTE</name>
<keyword evidence="3" id="KW-1185">Reference proteome</keyword>
<dbReference type="HOGENOM" id="CLU_1411266_0_0_1"/>
<dbReference type="Proteomes" id="UP000000600">
    <property type="component" value="Unassembled WGS sequence"/>
</dbReference>
<dbReference type="AlphaFoldDB" id="A0BTT8"/>
<dbReference type="RefSeq" id="XP_001429353.1">
    <property type="nucleotide sequence ID" value="XM_001429316.1"/>
</dbReference>